<sequence>FQRLDYRVEAINNAGLLSVPVLLWAIRGDENPANILPDDQAILLARYMVARWGATYGAWFLGGDGDYSGTQAARWRTLGQAVFGGSRHFPVFMHPKGKSWVFEEFRDEKWMTALGYQSGHDINDATNNWIHHGPATRDWAKLPHRPVVNIEPAYEGHNSYSKKQPITALEVRRALYWSLLGTPTAGVSYGAAGVWGWDDGDAPTPGHPGAGTPPAWHVALNFEAGEQVAYLSALFQSIEFQALRPDNRVLVEQPGDEVLSEYAAAASSAAGNLVVVYTPVEKRLKVSVAKLPTPLIAAWVN</sequence>
<dbReference type="Pfam" id="PF13204">
    <property type="entry name" value="Apiosidase"/>
    <property type="match status" value="1"/>
</dbReference>
<proteinExistence type="predicted"/>
<dbReference type="Gene3D" id="3.20.20.80">
    <property type="entry name" value="Glycosidases"/>
    <property type="match status" value="1"/>
</dbReference>
<feature type="domain" description="Apiosidase-like catalytic" evidence="1">
    <location>
        <begin position="1"/>
        <end position="240"/>
    </location>
</feature>
<dbReference type="PANTHER" id="PTHR37836:SF2">
    <property type="entry name" value="DUF4038 DOMAIN-CONTAINING PROTEIN"/>
    <property type="match status" value="1"/>
</dbReference>
<dbReference type="InterPro" id="IPR025277">
    <property type="entry name" value="Apiosidase-like_cat_dom"/>
</dbReference>
<protein>
    <recommendedName>
        <fullName evidence="1">Apiosidase-like catalytic domain-containing protein</fullName>
    </recommendedName>
</protein>
<reference evidence="2" key="1">
    <citation type="submission" date="2018-05" db="EMBL/GenBank/DDBJ databases">
        <authorList>
            <person name="Lanie J.A."/>
            <person name="Ng W.-L."/>
            <person name="Kazmierczak K.M."/>
            <person name="Andrzejewski T.M."/>
            <person name="Davidsen T.M."/>
            <person name="Wayne K.J."/>
            <person name="Tettelin H."/>
            <person name="Glass J.I."/>
            <person name="Rusch D."/>
            <person name="Podicherti R."/>
            <person name="Tsui H.-C.T."/>
            <person name="Winkler M.E."/>
        </authorList>
    </citation>
    <scope>NUCLEOTIDE SEQUENCE</scope>
</reference>
<dbReference type="AlphaFoldDB" id="A0A382TJF1"/>
<dbReference type="EMBL" id="UINC01136875">
    <property type="protein sequence ID" value="SVD21902.1"/>
    <property type="molecule type" value="Genomic_DNA"/>
</dbReference>
<dbReference type="PANTHER" id="PTHR37836">
    <property type="entry name" value="LMO1036 PROTEIN"/>
    <property type="match status" value="1"/>
</dbReference>
<gene>
    <name evidence="2" type="ORF">METZ01_LOCUS374756</name>
</gene>
<accession>A0A382TJF1</accession>
<name>A0A382TJF1_9ZZZZ</name>
<organism evidence="2">
    <name type="scientific">marine metagenome</name>
    <dbReference type="NCBI Taxonomy" id="408172"/>
    <lineage>
        <taxon>unclassified sequences</taxon>
        <taxon>metagenomes</taxon>
        <taxon>ecological metagenomes</taxon>
    </lineage>
</organism>
<evidence type="ECO:0000313" key="2">
    <source>
        <dbReference type="EMBL" id="SVD21902.1"/>
    </source>
</evidence>
<evidence type="ECO:0000259" key="1">
    <source>
        <dbReference type="Pfam" id="PF13204"/>
    </source>
</evidence>
<feature type="non-terminal residue" evidence="2">
    <location>
        <position position="301"/>
    </location>
</feature>
<feature type="non-terminal residue" evidence="2">
    <location>
        <position position="1"/>
    </location>
</feature>